<gene>
    <name evidence="9" type="primary">rarD</name>
    <name evidence="9" type="ORF">QQ91_006565</name>
</gene>
<keyword evidence="7" id="KW-0472">Membrane</keyword>
<accession>A0A0C1Y4B0</accession>
<dbReference type="Pfam" id="PF00892">
    <property type="entry name" value="EamA"/>
    <property type="match status" value="1"/>
</dbReference>
<keyword evidence="3" id="KW-0813">Transport</keyword>
<dbReference type="SUPFAM" id="SSF103481">
    <property type="entry name" value="Multidrug resistance efflux transporter EmrE"/>
    <property type="match status" value="2"/>
</dbReference>
<evidence type="ECO:0000256" key="6">
    <source>
        <dbReference type="ARBA" id="ARBA00022989"/>
    </source>
</evidence>
<keyword evidence="4" id="KW-1003">Cell membrane</keyword>
<keyword evidence="6" id="KW-1133">Transmembrane helix</keyword>
<evidence type="ECO:0000256" key="1">
    <source>
        <dbReference type="ARBA" id="ARBA00004651"/>
    </source>
</evidence>
<dbReference type="NCBIfam" id="TIGR00688">
    <property type="entry name" value="rarD"/>
    <property type="match status" value="1"/>
</dbReference>
<dbReference type="InterPro" id="IPR000620">
    <property type="entry name" value="EamA_dom"/>
</dbReference>
<evidence type="ECO:0000256" key="5">
    <source>
        <dbReference type="ARBA" id="ARBA00022692"/>
    </source>
</evidence>
<dbReference type="EMBL" id="JTHE02000003">
    <property type="protein sequence ID" value="NEV66776.1"/>
    <property type="molecule type" value="Genomic_DNA"/>
</dbReference>
<comment type="similarity">
    <text evidence="2">Belongs to the EamA transporter family.</text>
</comment>
<reference evidence="9" key="1">
    <citation type="submission" date="2014-11" db="EMBL/GenBank/DDBJ databases">
        <authorList>
            <person name="Malar M.C."/>
            <person name="Sen D."/>
            <person name="Tripathy S."/>
        </authorList>
    </citation>
    <scope>NUCLEOTIDE SEQUENCE</scope>
    <source>
        <strain evidence="9">BDU141951</strain>
    </source>
</reference>
<protein>
    <submittedName>
        <fullName evidence="9">EamA family transporter RarD</fullName>
    </submittedName>
</protein>
<evidence type="ECO:0000256" key="4">
    <source>
        <dbReference type="ARBA" id="ARBA00022475"/>
    </source>
</evidence>
<evidence type="ECO:0000259" key="8">
    <source>
        <dbReference type="Pfam" id="PF00892"/>
    </source>
</evidence>
<keyword evidence="5" id="KW-0812">Transmembrane</keyword>
<dbReference type="GO" id="GO:0005886">
    <property type="term" value="C:plasma membrane"/>
    <property type="evidence" value="ECO:0007669"/>
    <property type="project" value="UniProtKB-SubCell"/>
</dbReference>
<proteinExistence type="inferred from homology"/>
<organism evidence="9">
    <name type="scientific">Lyngbya confervoides BDU141951</name>
    <dbReference type="NCBI Taxonomy" id="1574623"/>
    <lineage>
        <taxon>Bacteria</taxon>
        <taxon>Bacillati</taxon>
        <taxon>Cyanobacteriota</taxon>
        <taxon>Cyanophyceae</taxon>
        <taxon>Oscillatoriophycideae</taxon>
        <taxon>Oscillatoriales</taxon>
        <taxon>Microcoleaceae</taxon>
        <taxon>Lyngbya</taxon>
    </lineage>
</organism>
<dbReference type="InterPro" id="IPR037185">
    <property type="entry name" value="EmrE-like"/>
</dbReference>
<feature type="domain" description="EamA" evidence="8">
    <location>
        <begin position="13"/>
        <end position="145"/>
    </location>
</feature>
<dbReference type="PANTHER" id="PTHR22911">
    <property type="entry name" value="ACYL-MALONYL CONDENSING ENZYME-RELATED"/>
    <property type="match status" value="1"/>
</dbReference>
<dbReference type="PANTHER" id="PTHR22911:SF137">
    <property type="entry name" value="SOLUTE CARRIER FAMILY 35 MEMBER G2-RELATED"/>
    <property type="match status" value="1"/>
</dbReference>
<reference evidence="9" key="3">
    <citation type="submission" date="2020-02" db="EMBL/GenBank/DDBJ databases">
        <authorList>
            <person name="Sarangi A.N."/>
            <person name="Ghosh S."/>
            <person name="Mukherjee M."/>
            <person name="Tripathy S."/>
        </authorList>
    </citation>
    <scope>NUCLEOTIDE SEQUENCE</scope>
    <source>
        <strain evidence="9">BDU141951</strain>
    </source>
</reference>
<evidence type="ECO:0000256" key="2">
    <source>
        <dbReference type="ARBA" id="ARBA00007362"/>
    </source>
</evidence>
<reference evidence="9" key="2">
    <citation type="journal article" date="2015" name="Genome Announc.">
        <title>Draft Genome Sequence of Filamentous Marine Cyanobacterium Lyngbya confervoides Strain BDU141951.</title>
        <authorList>
            <person name="Chandrababunaidu M.M."/>
            <person name="Sen D."/>
            <person name="Tripathy S."/>
        </authorList>
    </citation>
    <scope>NUCLEOTIDE SEQUENCE</scope>
    <source>
        <strain evidence="9">BDU141951</strain>
    </source>
</reference>
<evidence type="ECO:0000256" key="7">
    <source>
        <dbReference type="ARBA" id="ARBA00023136"/>
    </source>
</evidence>
<dbReference type="AlphaFoldDB" id="A0A0C1Y4B0"/>
<comment type="caution">
    <text evidence="9">The sequence shown here is derived from an EMBL/GenBank/DDBJ whole genome shotgun (WGS) entry which is preliminary data.</text>
</comment>
<sequence>MNESSQPSTVRAGSLYAVLAYGAWGLLPIYWKFFQQSSPVEVLCHRMIWSLVFLTGILLVQRRQPEVGVLLRSPKTWRLLLVTATLLTCNWGLYIYGVNSDRVVETSLGYFINPLVTVLLGFVFLRERLLRGQQIAVGLAAIGVGYFVWQFGAVPWIALGLAFTFAFYGLLRKVVAVAPLVGLAVETLLITPLALMAVSYWQVTGVGHFGESVGLSLLFIGAGVMTSMPLLWFNNAAKRLRLSTLGFFQYVAPSIQLMLGVFLYREPFTPTHLVTFGCIWMALAIYSATSLMQRSRSV</sequence>
<name>A0A0C1Y4B0_9CYAN</name>
<evidence type="ECO:0000256" key="3">
    <source>
        <dbReference type="ARBA" id="ARBA00022448"/>
    </source>
</evidence>
<evidence type="ECO:0000313" key="9">
    <source>
        <dbReference type="EMBL" id="NEV66776.1"/>
    </source>
</evidence>
<comment type="subcellular location">
    <subcellularLocation>
        <location evidence="1">Cell membrane</location>
        <topology evidence="1">Multi-pass membrane protein</topology>
    </subcellularLocation>
</comment>
<dbReference type="InterPro" id="IPR004626">
    <property type="entry name" value="RarD"/>
</dbReference>